<dbReference type="AlphaFoldDB" id="B1T365"/>
<accession>B1T365</accession>
<dbReference type="PATRIC" id="fig|396597.7.peg.5898"/>
<reference evidence="1 2" key="1">
    <citation type="submission" date="2008-03" db="EMBL/GenBank/DDBJ databases">
        <title>Sequencing of the draft genome and assembly of Burkholderia ambifaria MEX-5.</title>
        <authorList>
            <consortium name="US DOE Joint Genome Institute (JGI-PGF)"/>
            <person name="Copeland A."/>
            <person name="Lucas S."/>
            <person name="Lapidus A."/>
            <person name="Glavina del Rio T."/>
            <person name="Dalin E."/>
            <person name="Tice H."/>
            <person name="Bruce D."/>
            <person name="Goodwin L."/>
            <person name="Pitluck S."/>
            <person name="Larimer F."/>
            <person name="Land M.L."/>
            <person name="Hauser L."/>
            <person name="Tiedje J."/>
            <person name="Richardson P."/>
        </authorList>
    </citation>
    <scope>NUCLEOTIDE SEQUENCE [LARGE SCALE GENOMIC DNA]</scope>
    <source>
        <strain evidence="1 2">MEX-5</strain>
    </source>
</reference>
<organism evidence="1 2">
    <name type="scientific">Burkholderia ambifaria MEX-5</name>
    <dbReference type="NCBI Taxonomy" id="396597"/>
    <lineage>
        <taxon>Bacteria</taxon>
        <taxon>Pseudomonadati</taxon>
        <taxon>Pseudomonadota</taxon>
        <taxon>Betaproteobacteria</taxon>
        <taxon>Burkholderiales</taxon>
        <taxon>Burkholderiaceae</taxon>
        <taxon>Burkholderia</taxon>
        <taxon>Burkholderia cepacia complex</taxon>
    </lineage>
</organism>
<gene>
    <name evidence="1" type="ORF">BamMEX5DRAFT_2231</name>
</gene>
<evidence type="ECO:0000313" key="1">
    <source>
        <dbReference type="EMBL" id="EDT41963.1"/>
    </source>
</evidence>
<evidence type="ECO:0000313" key="2">
    <source>
        <dbReference type="Proteomes" id="UP000004814"/>
    </source>
</evidence>
<proteinExistence type="predicted"/>
<protein>
    <submittedName>
        <fullName evidence="1">Uncharacterized protein</fullName>
    </submittedName>
</protein>
<dbReference type="Proteomes" id="UP000004814">
    <property type="component" value="Unassembled WGS sequence"/>
</dbReference>
<comment type="caution">
    <text evidence="1">The sequence shown here is derived from an EMBL/GenBank/DDBJ whole genome shotgun (WGS) entry which is preliminary data.</text>
</comment>
<sequence>MRMLHQFVERQRFGGILPHPRLESGPLVGAHRRQAKVFARPHLVLVLRFVALVEGAQRRDRRCRQAKALSDIAKQLPWQGADMAQRVAAGPQKDQLDGGARAAIAPETFADRGRPCGSTQRINVATFNLAMRPATSSPQRSGALLQPPRLPILTLDEQRLTPSMGFVFNKRWLDPCESLVSILWKFEKVNALPGHVMARTMGPDIDPYEGVVPQLGDVSVARLHSASSAFPMRRSRSGCYTRVSGASTARCFVTAAAALRAATIAWCTRC</sequence>
<dbReference type="EMBL" id="ABLK01000055">
    <property type="protein sequence ID" value="EDT41963.1"/>
    <property type="molecule type" value="Genomic_DNA"/>
</dbReference>
<name>B1T365_9BURK</name>